<sequence>MGPVSSSSYLSKNIKIPDDGFSFIYFACIISSNILIEKAVVMKERTPFTMIEKAREYAYWKHNRPSESQRYGSAPYSLHLENVVDVIKKYKYLLDEECHEDVIAAGYLHDSVEDTDTTPEMLKAMFNLRIAELVLRVSNERGWDKKEILFKTLPKIWQNKLATFLKLCDRIANGQTSKQGDSEKSKTVYHRYLMEYPIFRYALKTTGEYDEMWKELDLIFNFE</sequence>
<dbReference type="Gene3D" id="1.10.3210.10">
    <property type="entry name" value="Hypothetical protein af1432"/>
    <property type="match status" value="1"/>
</dbReference>
<evidence type="ECO:0008006" key="3">
    <source>
        <dbReference type="Google" id="ProtNLM"/>
    </source>
</evidence>
<keyword evidence="1" id="KW-0812">Transmembrane</keyword>
<dbReference type="PANTHER" id="PTHR46246:SF1">
    <property type="entry name" value="GUANOSINE-3',5'-BIS(DIPHOSPHATE) 3'-PYROPHOSPHOHYDROLASE MESH1"/>
    <property type="match status" value="1"/>
</dbReference>
<feature type="transmembrane region" description="Helical" evidence="1">
    <location>
        <begin position="20"/>
        <end position="36"/>
    </location>
</feature>
<keyword evidence="1" id="KW-1133">Transmembrane helix</keyword>
<reference evidence="2" key="1">
    <citation type="submission" date="2019-08" db="EMBL/GenBank/DDBJ databases">
        <authorList>
            <person name="Kucharzyk K."/>
            <person name="Murdoch R.W."/>
            <person name="Higgins S."/>
            <person name="Loffler F."/>
        </authorList>
    </citation>
    <scope>NUCLEOTIDE SEQUENCE</scope>
</reference>
<dbReference type="Pfam" id="PF13328">
    <property type="entry name" value="HD_4"/>
    <property type="match status" value="1"/>
</dbReference>
<evidence type="ECO:0000313" key="2">
    <source>
        <dbReference type="EMBL" id="MPM23246.1"/>
    </source>
</evidence>
<dbReference type="AlphaFoldDB" id="A0A644Y3Z0"/>
<gene>
    <name evidence="2" type="ORF">SDC9_69711</name>
</gene>
<dbReference type="EMBL" id="VSSQ01003986">
    <property type="protein sequence ID" value="MPM23246.1"/>
    <property type="molecule type" value="Genomic_DNA"/>
</dbReference>
<keyword evidence="1" id="KW-0472">Membrane</keyword>
<dbReference type="PANTHER" id="PTHR46246">
    <property type="entry name" value="GUANOSINE-3',5'-BIS(DIPHOSPHATE) 3'-PYROPHOSPHOHYDROLASE MESH1"/>
    <property type="match status" value="1"/>
</dbReference>
<name>A0A644Y3Z0_9ZZZZ</name>
<organism evidence="2">
    <name type="scientific">bioreactor metagenome</name>
    <dbReference type="NCBI Taxonomy" id="1076179"/>
    <lineage>
        <taxon>unclassified sequences</taxon>
        <taxon>metagenomes</taxon>
        <taxon>ecological metagenomes</taxon>
    </lineage>
</organism>
<evidence type="ECO:0000256" key="1">
    <source>
        <dbReference type="SAM" id="Phobius"/>
    </source>
</evidence>
<dbReference type="SUPFAM" id="SSF109604">
    <property type="entry name" value="HD-domain/PDEase-like"/>
    <property type="match status" value="1"/>
</dbReference>
<dbReference type="GO" id="GO:0008893">
    <property type="term" value="F:guanosine-3',5'-bis(diphosphate) 3'-diphosphatase activity"/>
    <property type="evidence" value="ECO:0007669"/>
    <property type="project" value="TreeGrafter"/>
</dbReference>
<protein>
    <recommendedName>
        <fullName evidence="3">HD/PDEase domain-containing protein</fullName>
    </recommendedName>
</protein>
<proteinExistence type="predicted"/>
<comment type="caution">
    <text evidence="2">The sequence shown here is derived from an EMBL/GenBank/DDBJ whole genome shotgun (WGS) entry which is preliminary data.</text>
</comment>
<dbReference type="InterPro" id="IPR052194">
    <property type="entry name" value="MESH1"/>
</dbReference>
<accession>A0A644Y3Z0</accession>